<dbReference type="Gene3D" id="3.40.630.30">
    <property type="match status" value="1"/>
</dbReference>
<dbReference type="InterPro" id="IPR050832">
    <property type="entry name" value="Bact_Acetyltransf"/>
</dbReference>
<dbReference type="RefSeq" id="WP_309970847.1">
    <property type="nucleotide sequence ID" value="NZ_JAVDWH010000001.1"/>
</dbReference>
<evidence type="ECO:0000256" key="2">
    <source>
        <dbReference type="ARBA" id="ARBA00023315"/>
    </source>
</evidence>
<comment type="caution">
    <text evidence="4">The sequence shown here is derived from an EMBL/GenBank/DDBJ whole genome shotgun (WGS) entry which is preliminary data.</text>
</comment>
<sequence>MNADVSARLAWPDDASPMARVQIAAWRANYAELIPAAELDALDPAQLAERWAMTISTPKEARMRVLVALERADVRGFTLVHPSYDPDSDQVTDGEIGEFIIDPEHQREGHGSRLLQAAIDTLSADKFTRAVWWIGSTDDALRRFVSESGWEPDGAHRELAADDGSTVKQIRLHTSLA</sequence>
<evidence type="ECO:0000259" key="3">
    <source>
        <dbReference type="PROSITE" id="PS51186"/>
    </source>
</evidence>
<dbReference type="Proteomes" id="UP001257739">
    <property type="component" value="Unassembled WGS sequence"/>
</dbReference>
<dbReference type="Pfam" id="PF00583">
    <property type="entry name" value="Acetyltransf_1"/>
    <property type="match status" value="1"/>
</dbReference>
<protein>
    <submittedName>
        <fullName evidence="4">GNAT superfamily N-acetyltransferase</fullName>
    </submittedName>
</protein>
<name>A0ABU1UQ94_9ACTN</name>
<keyword evidence="2" id="KW-0012">Acyltransferase</keyword>
<evidence type="ECO:0000313" key="4">
    <source>
        <dbReference type="EMBL" id="MDR7087360.1"/>
    </source>
</evidence>
<feature type="domain" description="N-acetyltransferase" evidence="3">
    <location>
        <begin position="21"/>
        <end position="173"/>
    </location>
</feature>
<dbReference type="CDD" id="cd04301">
    <property type="entry name" value="NAT_SF"/>
    <property type="match status" value="1"/>
</dbReference>
<dbReference type="PROSITE" id="PS51186">
    <property type="entry name" value="GNAT"/>
    <property type="match status" value="1"/>
</dbReference>
<dbReference type="PANTHER" id="PTHR43877">
    <property type="entry name" value="AMINOALKYLPHOSPHONATE N-ACETYLTRANSFERASE-RELATED-RELATED"/>
    <property type="match status" value="1"/>
</dbReference>
<gene>
    <name evidence="4" type="ORF">J2X11_002199</name>
</gene>
<dbReference type="EMBL" id="JAVDWH010000001">
    <property type="protein sequence ID" value="MDR7087360.1"/>
    <property type="molecule type" value="Genomic_DNA"/>
</dbReference>
<keyword evidence="5" id="KW-1185">Reference proteome</keyword>
<proteinExistence type="predicted"/>
<organism evidence="4 5">
    <name type="scientific">Aeromicrobium panaciterrae</name>
    <dbReference type="NCBI Taxonomy" id="363861"/>
    <lineage>
        <taxon>Bacteria</taxon>
        <taxon>Bacillati</taxon>
        <taxon>Actinomycetota</taxon>
        <taxon>Actinomycetes</taxon>
        <taxon>Propionibacteriales</taxon>
        <taxon>Nocardioidaceae</taxon>
        <taxon>Aeromicrobium</taxon>
    </lineage>
</organism>
<dbReference type="PANTHER" id="PTHR43877:SF1">
    <property type="entry name" value="ACETYLTRANSFERASE"/>
    <property type="match status" value="1"/>
</dbReference>
<evidence type="ECO:0000313" key="5">
    <source>
        <dbReference type="Proteomes" id="UP001257739"/>
    </source>
</evidence>
<evidence type="ECO:0000256" key="1">
    <source>
        <dbReference type="ARBA" id="ARBA00022679"/>
    </source>
</evidence>
<dbReference type="InterPro" id="IPR000182">
    <property type="entry name" value="GNAT_dom"/>
</dbReference>
<accession>A0ABU1UQ94</accession>
<reference evidence="4 5" key="1">
    <citation type="submission" date="2023-07" db="EMBL/GenBank/DDBJ databases">
        <title>Sorghum-associated microbial communities from plants grown in Nebraska, USA.</title>
        <authorList>
            <person name="Schachtman D."/>
        </authorList>
    </citation>
    <scope>NUCLEOTIDE SEQUENCE [LARGE SCALE GENOMIC DNA]</scope>
    <source>
        <strain evidence="4 5">BE248</strain>
    </source>
</reference>
<dbReference type="SUPFAM" id="SSF55729">
    <property type="entry name" value="Acyl-CoA N-acyltransferases (Nat)"/>
    <property type="match status" value="1"/>
</dbReference>
<keyword evidence="1" id="KW-0808">Transferase</keyword>
<dbReference type="InterPro" id="IPR016181">
    <property type="entry name" value="Acyl_CoA_acyltransferase"/>
</dbReference>